<keyword evidence="3" id="KW-1185">Reference proteome</keyword>
<gene>
    <name evidence="2" type="ORF">MUK42_07387</name>
</gene>
<sequence>MCSRRFMSTIVHSRPSNCVFFRLRSRPFRHHVDGLLLCQLEQRLAALATTRLWWWSLCSIIAVVYLSHLSVSLLPPPLPVFNLAQHAKQERGTYHTVVFSCPTSCSED</sequence>
<proteinExistence type="predicted"/>
<feature type="non-terminal residue" evidence="2">
    <location>
        <position position="108"/>
    </location>
</feature>
<feature type="transmembrane region" description="Helical" evidence="1">
    <location>
        <begin position="52"/>
        <end position="74"/>
    </location>
</feature>
<keyword evidence="1" id="KW-1133">Transmembrane helix</keyword>
<name>A0A9E7FMX1_9LILI</name>
<dbReference type="EMBL" id="CP097506">
    <property type="protein sequence ID" value="URD97972.1"/>
    <property type="molecule type" value="Genomic_DNA"/>
</dbReference>
<accession>A0A9E7FMX1</accession>
<reference evidence="2" key="1">
    <citation type="submission" date="2022-05" db="EMBL/GenBank/DDBJ databases">
        <title>The Musa troglodytarum L. genome provides insights into the mechanism of non-climacteric behaviour and enrichment of carotenoids.</title>
        <authorList>
            <person name="Wang J."/>
        </authorList>
    </citation>
    <scope>NUCLEOTIDE SEQUENCE</scope>
    <source>
        <tissue evidence="2">Leaf</tissue>
    </source>
</reference>
<keyword evidence="1" id="KW-0812">Transmembrane</keyword>
<keyword evidence="1" id="KW-0472">Membrane</keyword>
<evidence type="ECO:0000313" key="3">
    <source>
        <dbReference type="Proteomes" id="UP001055439"/>
    </source>
</evidence>
<evidence type="ECO:0000313" key="2">
    <source>
        <dbReference type="EMBL" id="URD97972.1"/>
    </source>
</evidence>
<organism evidence="2 3">
    <name type="scientific">Musa troglodytarum</name>
    <name type="common">fe'i banana</name>
    <dbReference type="NCBI Taxonomy" id="320322"/>
    <lineage>
        <taxon>Eukaryota</taxon>
        <taxon>Viridiplantae</taxon>
        <taxon>Streptophyta</taxon>
        <taxon>Embryophyta</taxon>
        <taxon>Tracheophyta</taxon>
        <taxon>Spermatophyta</taxon>
        <taxon>Magnoliopsida</taxon>
        <taxon>Liliopsida</taxon>
        <taxon>Zingiberales</taxon>
        <taxon>Musaceae</taxon>
        <taxon>Musa</taxon>
    </lineage>
</organism>
<protein>
    <submittedName>
        <fullName evidence="2">Uncharacterized protein</fullName>
    </submittedName>
</protein>
<dbReference type="AlphaFoldDB" id="A0A9E7FMX1"/>
<evidence type="ECO:0000256" key="1">
    <source>
        <dbReference type="SAM" id="Phobius"/>
    </source>
</evidence>
<dbReference type="Proteomes" id="UP001055439">
    <property type="component" value="Chromosome 4"/>
</dbReference>